<name>A0A7X0NIX0_9GAMM</name>
<dbReference type="InterPro" id="IPR001041">
    <property type="entry name" value="2Fe-2S_ferredoxin-type"/>
</dbReference>
<dbReference type="Gene3D" id="3.10.20.30">
    <property type="match status" value="1"/>
</dbReference>
<dbReference type="InterPro" id="IPR005303">
    <property type="entry name" value="MOCOS_middle"/>
</dbReference>
<dbReference type="InterPro" id="IPR036010">
    <property type="entry name" value="2Fe-2S_ferredoxin-like_sf"/>
</dbReference>
<dbReference type="Pfam" id="PF00111">
    <property type="entry name" value="Fer2"/>
    <property type="match status" value="1"/>
</dbReference>
<comment type="caution">
    <text evidence="5">The sequence shown here is derived from an EMBL/GenBank/DDBJ whole genome shotgun (WGS) entry which is preliminary data.</text>
</comment>
<dbReference type="InterPro" id="IPR011037">
    <property type="entry name" value="Pyrv_Knase-like_insert_dom_sf"/>
</dbReference>
<dbReference type="PROSITE" id="PS51085">
    <property type="entry name" value="2FE2S_FER_2"/>
    <property type="match status" value="1"/>
</dbReference>
<evidence type="ECO:0000259" key="4">
    <source>
        <dbReference type="PROSITE" id="PS51340"/>
    </source>
</evidence>
<dbReference type="EMBL" id="JACHHU010000027">
    <property type="protein sequence ID" value="MBB6544312.1"/>
    <property type="molecule type" value="Genomic_DNA"/>
</dbReference>
<evidence type="ECO:0000256" key="2">
    <source>
        <dbReference type="SAM" id="MobiDB-lite"/>
    </source>
</evidence>
<dbReference type="SUPFAM" id="SSF50800">
    <property type="entry name" value="PK beta-barrel domain-like"/>
    <property type="match status" value="1"/>
</dbReference>
<dbReference type="GO" id="GO:0051536">
    <property type="term" value="F:iron-sulfur cluster binding"/>
    <property type="evidence" value="ECO:0007669"/>
    <property type="project" value="InterPro"/>
</dbReference>
<feature type="domain" description="2Fe-2S ferredoxin-type" evidence="3">
    <location>
        <begin position="314"/>
        <end position="404"/>
    </location>
</feature>
<organism evidence="5 6">
    <name type="scientific">Thalassotalea piscium</name>
    <dbReference type="NCBI Taxonomy" id="1230533"/>
    <lineage>
        <taxon>Bacteria</taxon>
        <taxon>Pseudomonadati</taxon>
        <taxon>Pseudomonadota</taxon>
        <taxon>Gammaproteobacteria</taxon>
        <taxon>Alteromonadales</taxon>
        <taxon>Colwelliaceae</taxon>
        <taxon>Thalassotalea</taxon>
    </lineage>
</organism>
<evidence type="ECO:0000313" key="5">
    <source>
        <dbReference type="EMBL" id="MBB6544312.1"/>
    </source>
</evidence>
<feature type="region of interest" description="Disordered" evidence="2">
    <location>
        <begin position="281"/>
        <end position="302"/>
    </location>
</feature>
<dbReference type="PANTHER" id="PTHR14237">
    <property type="entry name" value="MOLYBDOPTERIN COFACTOR SULFURASE MOSC"/>
    <property type="match status" value="1"/>
</dbReference>
<dbReference type="Pfam" id="PF03476">
    <property type="entry name" value="MOSC_N"/>
    <property type="match status" value="1"/>
</dbReference>
<proteinExistence type="predicted"/>
<dbReference type="PANTHER" id="PTHR14237:SF19">
    <property type="entry name" value="MITOCHONDRIAL AMIDOXIME REDUCING COMPONENT 1"/>
    <property type="match status" value="1"/>
</dbReference>
<dbReference type="GO" id="GO:0030151">
    <property type="term" value="F:molybdenum ion binding"/>
    <property type="evidence" value="ECO:0007669"/>
    <property type="project" value="InterPro"/>
</dbReference>
<dbReference type="GO" id="GO:0030170">
    <property type="term" value="F:pyridoxal phosphate binding"/>
    <property type="evidence" value="ECO:0007669"/>
    <property type="project" value="InterPro"/>
</dbReference>
<dbReference type="SUPFAM" id="SSF141673">
    <property type="entry name" value="MOSC N-terminal domain-like"/>
    <property type="match status" value="1"/>
</dbReference>
<dbReference type="Proteomes" id="UP000537141">
    <property type="component" value="Unassembled WGS sequence"/>
</dbReference>
<gene>
    <name evidence="5" type="ORF">HNQ55_002841</name>
</gene>
<dbReference type="InterPro" id="IPR005302">
    <property type="entry name" value="MoCF_Sase_C"/>
</dbReference>
<sequence>MSLITLSAINIYPIKSTAGISLSNTWIDDYGLSFDRRFVITDPQGQFISARTEPSLCLIQASITQQGLVITAPNMPMLEVNYTDFSSDYQSITVWNDTISSPQATQAIDHWFSVYLARPCKLHYFGEHSTRHVKDSKKQVSFADGYPLLLISQASLHYLNQRLISQDEQSVSMTHFRPNLVVDNTEAFAEDTWQRIRIGEVEFELVKPCSRCIMTTVNPTTGEKSNRQQPLKTLKEFRQADNGDVMFGQNLIALSNGQLCLGDEVTIIKQQSPLVFASKNNNSSNTADVDTPPSANSNIPTSPSLITKVQRKKRSVNILFDSWNKEIKANTKATILEQGENAGLILPYSCRGGMCGRCKIKVKSGQVKQLADDGLTNDEKNEGYVLACSSIPQSDLVLSKPSSTKQN</sequence>
<keyword evidence="1" id="KW-0830">Ubiquinone</keyword>
<evidence type="ECO:0000313" key="6">
    <source>
        <dbReference type="Proteomes" id="UP000537141"/>
    </source>
</evidence>
<dbReference type="PROSITE" id="PS51340">
    <property type="entry name" value="MOSC"/>
    <property type="match status" value="1"/>
</dbReference>
<evidence type="ECO:0008006" key="7">
    <source>
        <dbReference type="Google" id="ProtNLM"/>
    </source>
</evidence>
<keyword evidence="6" id="KW-1185">Reference proteome</keyword>
<evidence type="ECO:0000259" key="3">
    <source>
        <dbReference type="PROSITE" id="PS51085"/>
    </source>
</evidence>
<dbReference type="Pfam" id="PF03473">
    <property type="entry name" value="MOSC"/>
    <property type="match status" value="1"/>
</dbReference>
<evidence type="ECO:0000256" key="1">
    <source>
        <dbReference type="ARBA" id="ARBA00023075"/>
    </source>
</evidence>
<dbReference type="AlphaFoldDB" id="A0A7X0NIX0"/>
<dbReference type="CDD" id="cd00207">
    <property type="entry name" value="fer2"/>
    <property type="match status" value="1"/>
</dbReference>
<dbReference type="GO" id="GO:0003824">
    <property type="term" value="F:catalytic activity"/>
    <property type="evidence" value="ECO:0007669"/>
    <property type="project" value="InterPro"/>
</dbReference>
<dbReference type="SUPFAM" id="SSF54292">
    <property type="entry name" value="2Fe-2S ferredoxin-like"/>
    <property type="match status" value="1"/>
</dbReference>
<accession>A0A7X0NIX0</accession>
<reference evidence="5 6" key="1">
    <citation type="submission" date="2020-08" db="EMBL/GenBank/DDBJ databases">
        <title>Genomic Encyclopedia of Type Strains, Phase IV (KMG-IV): sequencing the most valuable type-strain genomes for metagenomic binning, comparative biology and taxonomic classification.</title>
        <authorList>
            <person name="Goeker M."/>
        </authorList>
    </citation>
    <scope>NUCLEOTIDE SEQUENCE [LARGE SCALE GENOMIC DNA]</scope>
    <source>
        <strain evidence="5 6">DSM 26287</strain>
    </source>
</reference>
<dbReference type="InterPro" id="IPR012675">
    <property type="entry name" value="Beta-grasp_dom_sf"/>
</dbReference>
<dbReference type="RefSeq" id="WP_184425314.1">
    <property type="nucleotide sequence ID" value="NZ_AP027362.1"/>
</dbReference>
<protein>
    <recommendedName>
        <fullName evidence="7">MOSC domain-containing protein</fullName>
    </recommendedName>
</protein>
<feature type="domain" description="MOSC" evidence="4">
    <location>
        <begin position="117"/>
        <end position="268"/>
    </location>
</feature>